<accession>A0A9X4AIP4</accession>
<keyword evidence="1" id="KW-1133">Transmembrane helix</keyword>
<feature type="transmembrane region" description="Helical" evidence="1">
    <location>
        <begin position="176"/>
        <end position="199"/>
    </location>
</feature>
<keyword evidence="1" id="KW-0472">Membrane</keyword>
<sequence>MPHQKFQSARIRPRYAKGALSTFGANSVYPRIPWVAAWWSFTFPGFGHIFLGRYLPGFILIIWELVVNTQANLNMGIALSMLGKFEEAKAVINEEWVLLYMGAYIFSIWDSYRSAVEISKSHILSEVEDAPVGPSVVSAFDIIIVDKRKPWLAAVWSAISPGLGQLYSGHTITGTFILAWWIFVTYKANMIGTWFYSSIGDFTIATAMADWQWFLFIPSMYAFAIYHAYVTVNEINILYDIEQTRYLRVRDENLAQEKQNALEKDTLQIIATFEHSPFVEMAIHDFETIGIPTENIVALPLENLESDTYIIDSLHRVDGRSVLDGAMVSGAIFMVLGTIYGFVWEWGPVIWGLLGLLGGFFLGLIIELAFHKNKTKLFASRKNEVYMQVTCNSSMKEHMIKILKARKANGYLILPQRITPDV</sequence>
<protein>
    <submittedName>
        <fullName evidence="2">Uncharacterized protein</fullName>
    </submittedName>
</protein>
<dbReference type="Proteomes" id="UP001145072">
    <property type="component" value="Unassembled WGS sequence"/>
</dbReference>
<evidence type="ECO:0000313" key="2">
    <source>
        <dbReference type="EMBL" id="MDC3421196.1"/>
    </source>
</evidence>
<comment type="caution">
    <text evidence="2">The sequence shown here is derived from an EMBL/GenBank/DDBJ whole genome shotgun (WGS) entry which is preliminary data.</text>
</comment>
<gene>
    <name evidence="2" type="ORF">NC661_12525</name>
</gene>
<feature type="transmembrane region" description="Helical" evidence="1">
    <location>
        <begin position="211"/>
        <end position="229"/>
    </location>
</feature>
<feature type="transmembrane region" description="Helical" evidence="1">
    <location>
        <begin position="349"/>
        <end position="370"/>
    </location>
</feature>
<keyword evidence="3" id="KW-1185">Reference proteome</keyword>
<name>A0A9X4AIP4_9BACI</name>
<evidence type="ECO:0000256" key="1">
    <source>
        <dbReference type="SAM" id="Phobius"/>
    </source>
</evidence>
<evidence type="ECO:0000313" key="3">
    <source>
        <dbReference type="Proteomes" id="UP001145072"/>
    </source>
</evidence>
<feature type="transmembrane region" description="Helical" evidence="1">
    <location>
        <begin position="322"/>
        <end position="343"/>
    </location>
</feature>
<dbReference type="EMBL" id="JAMQJZ010000009">
    <property type="protein sequence ID" value="MDC3421196.1"/>
    <property type="molecule type" value="Genomic_DNA"/>
</dbReference>
<dbReference type="AlphaFoldDB" id="A0A9X4AIP4"/>
<keyword evidence="1" id="KW-0812">Transmembrane</keyword>
<proteinExistence type="predicted"/>
<dbReference type="RefSeq" id="WP_259871683.1">
    <property type="nucleotide sequence ID" value="NZ_JAMQJZ010000009.1"/>
</dbReference>
<reference evidence="2" key="1">
    <citation type="submission" date="2022-06" db="EMBL/GenBank/DDBJ databases">
        <title>Aquibacillus sp. a new bacterium isolated from soil saline samples.</title>
        <authorList>
            <person name="Galisteo C."/>
            <person name="De La Haba R."/>
            <person name="Sanchez-Porro C."/>
            <person name="Ventosa A."/>
        </authorList>
    </citation>
    <scope>NUCLEOTIDE SEQUENCE</scope>
    <source>
        <strain evidence="2">JCM 12387</strain>
    </source>
</reference>
<organism evidence="2 3">
    <name type="scientific">Aquibacillus koreensis</name>
    <dbReference type="NCBI Taxonomy" id="279446"/>
    <lineage>
        <taxon>Bacteria</taxon>
        <taxon>Bacillati</taxon>
        <taxon>Bacillota</taxon>
        <taxon>Bacilli</taxon>
        <taxon>Bacillales</taxon>
        <taxon>Bacillaceae</taxon>
        <taxon>Aquibacillus</taxon>
    </lineage>
</organism>